<dbReference type="Pfam" id="PF02518">
    <property type="entry name" value="HATPase_c"/>
    <property type="match status" value="1"/>
</dbReference>
<feature type="modified residue" description="4-aspartylphosphate" evidence="5">
    <location>
        <position position="640"/>
    </location>
</feature>
<keyword evidence="11" id="KW-1185">Reference proteome</keyword>
<dbReference type="PROSITE" id="PS50110">
    <property type="entry name" value="RESPONSE_REGULATORY"/>
    <property type="match status" value="1"/>
</dbReference>
<keyword evidence="6" id="KW-0812">Transmembrane</keyword>
<dbReference type="Pfam" id="PF00072">
    <property type="entry name" value="Response_reg"/>
    <property type="match status" value="1"/>
</dbReference>
<dbReference type="Pfam" id="PF00512">
    <property type="entry name" value="HisKA"/>
    <property type="match status" value="1"/>
</dbReference>
<proteinExistence type="predicted"/>
<dbReference type="Gene3D" id="3.40.50.2300">
    <property type="match status" value="1"/>
</dbReference>
<feature type="domain" description="Histidine kinase" evidence="7">
    <location>
        <begin position="350"/>
        <end position="571"/>
    </location>
</feature>
<evidence type="ECO:0000313" key="10">
    <source>
        <dbReference type="EMBL" id="MFK4753655.1"/>
    </source>
</evidence>
<dbReference type="SMART" id="SM00388">
    <property type="entry name" value="HisKA"/>
    <property type="match status" value="1"/>
</dbReference>
<evidence type="ECO:0000313" key="11">
    <source>
        <dbReference type="Proteomes" id="UP001620597"/>
    </source>
</evidence>
<keyword evidence="4" id="KW-0902">Two-component regulatory system</keyword>
<dbReference type="Gene3D" id="1.10.287.130">
    <property type="match status" value="1"/>
</dbReference>
<dbReference type="PROSITE" id="PS50112">
    <property type="entry name" value="PAS"/>
    <property type="match status" value="1"/>
</dbReference>
<dbReference type="PROSITE" id="PS50109">
    <property type="entry name" value="HIS_KIN"/>
    <property type="match status" value="1"/>
</dbReference>
<dbReference type="SMART" id="SM00448">
    <property type="entry name" value="REC"/>
    <property type="match status" value="1"/>
</dbReference>
<keyword evidence="6" id="KW-0472">Membrane</keyword>
<dbReference type="EMBL" id="JBBKTX010000018">
    <property type="protein sequence ID" value="MFK4753655.1"/>
    <property type="molecule type" value="Genomic_DNA"/>
</dbReference>
<evidence type="ECO:0000259" key="9">
    <source>
        <dbReference type="PROSITE" id="PS50112"/>
    </source>
</evidence>
<dbReference type="NCBIfam" id="TIGR00229">
    <property type="entry name" value="sensory_box"/>
    <property type="match status" value="1"/>
</dbReference>
<dbReference type="Gene3D" id="3.30.565.10">
    <property type="entry name" value="Histidine kinase-like ATPase, C-terminal domain"/>
    <property type="match status" value="1"/>
</dbReference>
<name>A0ABW8NLZ8_9GAMM</name>
<dbReference type="InterPro" id="IPR003594">
    <property type="entry name" value="HATPase_dom"/>
</dbReference>
<protein>
    <recommendedName>
        <fullName evidence="2">histidine kinase</fullName>
        <ecNumber evidence="2">2.7.13.3</ecNumber>
    </recommendedName>
</protein>
<dbReference type="EC" id="2.7.13.3" evidence="2"/>
<dbReference type="CDD" id="cd00130">
    <property type="entry name" value="PAS"/>
    <property type="match status" value="2"/>
</dbReference>
<feature type="transmembrane region" description="Helical" evidence="6">
    <location>
        <begin position="9"/>
        <end position="31"/>
    </location>
</feature>
<dbReference type="PRINTS" id="PR00344">
    <property type="entry name" value="BCTRLSENSOR"/>
</dbReference>
<dbReference type="PANTHER" id="PTHR45339:SF1">
    <property type="entry name" value="HYBRID SIGNAL TRANSDUCTION HISTIDINE KINASE J"/>
    <property type="match status" value="1"/>
</dbReference>
<evidence type="ECO:0000259" key="7">
    <source>
        <dbReference type="PROSITE" id="PS50109"/>
    </source>
</evidence>
<evidence type="ECO:0000256" key="3">
    <source>
        <dbReference type="ARBA" id="ARBA00022553"/>
    </source>
</evidence>
<dbReference type="SUPFAM" id="SSF55785">
    <property type="entry name" value="PYP-like sensor domain (PAS domain)"/>
    <property type="match status" value="2"/>
</dbReference>
<comment type="caution">
    <text evidence="10">The sequence shown here is derived from an EMBL/GenBank/DDBJ whole genome shotgun (WGS) entry which is preliminary data.</text>
</comment>
<accession>A0ABW8NLZ8</accession>
<dbReference type="InterPro" id="IPR005467">
    <property type="entry name" value="His_kinase_dom"/>
</dbReference>
<keyword evidence="6" id="KW-1133">Transmembrane helix</keyword>
<dbReference type="InterPro" id="IPR003661">
    <property type="entry name" value="HisK_dim/P_dom"/>
</dbReference>
<dbReference type="PANTHER" id="PTHR45339">
    <property type="entry name" value="HYBRID SIGNAL TRANSDUCTION HISTIDINE KINASE J"/>
    <property type="match status" value="1"/>
</dbReference>
<gene>
    <name evidence="10" type="ORF">WG929_14660</name>
</gene>
<dbReference type="CDD" id="cd16922">
    <property type="entry name" value="HATPase_EvgS-ArcB-TorS-like"/>
    <property type="match status" value="1"/>
</dbReference>
<dbReference type="SUPFAM" id="SSF55874">
    <property type="entry name" value="ATPase domain of HSP90 chaperone/DNA topoisomerase II/histidine kinase"/>
    <property type="match status" value="1"/>
</dbReference>
<dbReference type="InterPro" id="IPR001789">
    <property type="entry name" value="Sig_transdc_resp-reg_receiver"/>
</dbReference>
<dbReference type="InterPro" id="IPR036890">
    <property type="entry name" value="HATPase_C_sf"/>
</dbReference>
<dbReference type="SUPFAM" id="SSF52172">
    <property type="entry name" value="CheY-like"/>
    <property type="match status" value="1"/>
</dbReference>
<dbReference type="Proteomes" id="UP001620597">
    <property type="component" value="Unassembled WGS sequence"/>
</dbReference>
<dbReference type="InterPro" id="IPR035965">
    <property type="entry name" value="PAS-like_dom_sf"/>
</dbReference>
<dbReference type="SMART" id="SM00091">
    <property type="entry name" value="PAS"/>
    <property type="match status" value="2"/>
</dbReference>
<evidence type="ECO:0000256" key="6">
    <source>
        <dbReference type="SAM" id="Phobius"/>
    </source>
</evidence>
<dbReference type="SUPFAM" id="SSF47384">
    <property type="entry name" value="Homodimeric domain of signal transducing histidine kinase"/>
    <property type="match status" value="1"/>
</dbReference>
<evidence type="ECO:0000256" key="2">
    <source>
        <dbReference type="ARBA" id="ARBA00012438"/>
    </source>
</evidence>
<dbReference type="CDD" id="cd00082">
    <property type="entry name" value="HisKA"/>
    <property type="match status" value="1"/>
</dbReference>
<sequence length="722" mass="80534">MSFSSRQQLILTATALIVGAGGIMGVTAFLLARGAPDINALKILAGVAILVLVFVGVLVSVISYHLTRPVSDQYKQQLLQQGFTWEHVSGIVLRVNVQQLILDANPNFQQLFDLRPGSYLPSIQRRNERELVQQRINQSLSSQSMVDFEASLLDRYGEWGCWALQVRPWQQDGNHQMWLLVTGDDITQRYFMEAQLREEQQRLSTYLNTMQTLLIICDENGHVTRINPQAQQLLQIPDEQINGYPLSYLIPRQATLAVEREWQNLLSRHNGSLSLEFPVLSSTGKEHTISWRMTRLTSANAIQGEVLLAGLDITESVANRLALETANSRIREALTEAEQANHSKSIFLANMSHEIRTPMNGILGATELILDSSLSTEQRHYLDIIYNSSQTLLEILNDILDLSKIESGNLELEHIDFDLNQQLSDLKRLFDEPIRRKGLAFIYYYDGDIPQYWNGDPKRIRQIITNLISNAMKFTEHGQIEVRVTGSQAEGVRYDIHIAVADTGIGIAKSKQEQVFSAFRQADSSTSRRYGGTGLGLTICRHLASALQGEVALQSSPGVGSTFTLQLPLRAASQPAVKQRPLLQSAALVGRILLAEDNEVNQRVASRMLEKLGLECTVVSDGREALQALQQDTFDLILMDINMPVLDGIQTTREIRQLSADISQIPILALTANAMMEDRQRCLSAGMNGFVSKPIRMETLRTALVELLPTQTSPQPGSTSPL</sequence>
<feature type="domain" description="PAS" evidence="9">
    <location>
        <begin position="199"/>
        <end position="269"/>
    </location>
</feature>
<organism evidence="10 11">
    <name type="scientific">Oceanobacter antarcticus</name>
    <dbReference type="NCBI Taxonomy" id="3133425"/>
    <lineage>
        <taxon>Bacteria</taxon>
        <taxon>Pseudomonadati</taxon>
        <taxon>Pseudomonadota</taxon>
        <taxon>Gammaproteobacteria</taxon>
        <taxon>Oceanospirillales</taxon>
        <taxon>Oceanospirillaceae</taxon>
        <taxon>Oceanobacter</taxon>
    </lineage>
</organism>
<dbReference type="InterPro" id="IPR013656">
    <property type="entry name" value="PAS_4"/>
</dbReference>
<reference evidence="10 11" key="1">
    <citation type="submission" date="2024-03" db="EMBL/GenBank/DDBJ databases">
        <title>High-quality draft genome sequence of Oceanobacter sp. wDCs-4.</title>
        <authorList>
            <person name="Dong C."/>
        </authorList>
    </citation>
    <scope>NUCLEOTIDE SEQUENCE [LARGE SCALE GENOMIC DNA]</scope>
    <source>
        <strain evidence="11">wDCs-4</strain>
    </source>
</reference>
<dbReference type="CDD" id="cd17546">
    <property type="entry name" value="REC_hyHK_CKI1_RcsC-like"/>
    <property type="match status" value="1"/>
</dbReference>
<evidence type="ECO:0000259" key="8">
    <source>
        <dbReference type="PROSITE" id="PS50110"/>
    </source>
</evidence>
<dbReference type="InterPro" id="IPR004358">
    <property type="entry name" value="Sig_transdc_His_kin-like_C"/>
</dbReference>
<dbReference type="InterPro" id="IPR000014">
    <property type="entry name" value="PAS"/>
</dbReference>
<comment type="catalytic activity">
    <reaction evidence="1">
        <text>ATP + protein L-histidine = ADP + protein N-phospho-L-histidine.</text>
        <dbReference type="EC" id="2.7.13.3"/>
    </reaction>
</comment>
<dbReference type="RefSeq" id="WP_416206670.1">
    <property type="nucleotide sequence ID" value="NZ_JBBKTX010000018.1"/>
</dbReference>
<dbReference type="InterPro" id="IPR036097">
    <property type="entry name" value="HisK_dim/P_sf"/>
</dbReference>
<dbReference type="InterPro" id="IPR011006">
    <property type="entry name" value="CheY-like_superfamily"/>
</dbReference>
<dbReference type="Gene3D" id="3.30.450.20">
    <property type="entry name" value="PAS domain"/>
    <property type="match status" value="2"/>
</dbReference>
<feature type="domain" description="Response regulatory" evidence="8">
    <location>
        <begin position="591"/>
        <end position="708"/>
    </location>
</feature>
<evidence type="ECO:0000256" key="5">
    <source>
        <dbReference type="PROSITE-ProRule" id="PRU00169"/>
    </source>
</evidence>
<dbReference type="Pfam" id="PF08448">
    <property type="entry name" value="PAS_4"/>
    <property type="match status" value="1"/>
</dbReference>
<evidence type="ECO:0000256" key="4">
    <source>
        <dbReference type="ARBA" id="ARBA00023012"/>
    </source>
</evidence>
<keyword evidence="3 5" id="KW-0597">Phosphoprotein</keyword>
<feature type="transmembrane region" description="Helical" evidence="6">
    <location>
        <begin position="43"/>
        <end position="66"/>
    </location>
</feature>
<evidence type="ECO:0000256" key="1">
    <source>
        <dbReference type="ARBA" id="ARBA00000085"/>
    </source>
</evidence>
<dbReference type="SMART" id="SM00387">
    <property type="entry name" value="HATPase_c"/>
    <property type="match status" value="1"/>
</dbReference>